<feature type="compositionally biased region" description="Low complexity" evidence="2">
    <location>
        <begin position="1"/>
        <end position="17"/>
    </location>
</feature>
<feature type="region of interest" description="Disordered" evidence="2">
    <location>
        <begin position="89"/>
        <end position="121"/>
    </location>
</feature>
<feature type="region of interest" description="Disordered" evidence="2">
    <location>
        <begin position="246"/>
        <end position="271"/>
    </location>
</feature>
<gene>
    <name evidence="3" type="ORF">cyc_05021</name>
</gene>
<proteinExistence type="predicted"/>
<keyword evidence="4" id="KW-1185">Reference proteome</keyword>
<dbReference type="EMBL" id="JROU02000252">
    <property type="protein sequence ID" value="OEH79892.1"/>
    <property type="molecule type" value="Genomic_DNA"/>
</dbReference>
<organism evidence="3 4">
    <name type="scientific">Cyclospora cayetanensis</name>
    <dbReference type="NCBI Taxonomy" id="88456"/>
    <lineage>
        <taxon>Eukaryota</taxon>
        <taxon>Sar</taxon>
        <taxon>Alveolata</taxon>
        <taxon>Apicomplexa</taxon>
        <taxon>Conoidasida</taxon>
        <taxon>Coccidia</taxon>
        <taxon>Eucoccidiorida</taxon>
        <taxon>Eimeriorina</taxon>
        <taxon>Eimeriidae</taxon>
        <taxon>Cyclospora</taxon>
    </lineage>
</organism>
<dbReference type="Proteomes" id="UP000095192">
    <property type="component" value="Unassembled WGS sequence"/>
</dbReference>
<dbReference type="AlphaFoldDB" id="A0A1D3D8W9"/>
<reference evidence="3 4" key="1">
    <citation type="journal article" date="2016" name="BMC Genomics">
        <title>Comparative genomics reveals Cyclospora cayetanensis possesses coccidia-like metabolism and invasion components but unique surface antigens.</title>
        <authorList>
            <person name="Liu S."/>
            <person name="Wang L."/>
            <person name="Zheng H."/>
            <person name="Xu Z."/>
            <person name="Roellig D.M."/>
            <person name="Li N."/>
            <person name="Frace M.A."/>
            <person name="Tang K."/>
            <person name="Arrowood M.J."/>
            <person name="Moss D.M."/>
            <person name="Zhang L."/>
            <person name="Feng Y."/>
            <person name="Xiao L."/>
        </authorList>
    </citation>
    <scope>NUCLEOTIDE SEQUENCE [LARGE SCALE GENOMIC DNA]</scope>
    <source>
        <strain evidence="3 4">CHN_HEN01</strain>
    </source>
</reference>
<dbReference type="VEuPathDB" id="ToxoDB:cyc_05021"/>
<accession>A0A1D3D8W9</accession>
<sequence>MNQQEEQVLPQQLQPQPQERHSAARLSAGSSRVICGKTFAVARSRQAQHRRQQHDSEEDEEALLLRLQQKRMQLRLQQQQILERLACREDTQRSQQPPEIQEEPRSQQLKKVHQPHHQALQTKHARIEKAGSLACELLPLNVQQQDNPDELHETPLPDSSDAQQDFLSRHLPNELLRRSSQKQDSREGVLLQAAMKQCRSVGDECDAATEKQHPHRQEESQQQQLMLRQLRMQRLQLQMQQKALQHQLDRQEGQEDDSLTSRCSRSSPYNRCATRSCGSHLTVPKPHFQTHV</sequence>
<name>A0A1D3D8W9_9EIME</name>
<feature type="region of interest" description="Disordered" evidence="2">
    <location>
        <begin position="1"/>
        <end position="29"/>
    </location>
</feature>
<feature type="coiled-coil region" evidence="1">
    <location>
        <begin position="57"/>
        <end position="84"/>
    </location>
</feature>
<protein>
    <submittedName>
        <fullName evidence="3">Uncharacterized protein</fullName>
    </submittedName>
</protein>
<dbReference type="InParanoid" id="A0A1D3D8W9"/>
<evidence type="ECO:0000313" key="4">
    <source>
        <dbReference type="Proteomes" id="UP000095192"/>
    </source>
</evidence>
<feature type="compositionally biased region" description="Polar residues" evidence="2">
    <location>
        <begin position="260"/>
        <end position="269"/>
    </location>
</feature>
<evidence type="ECO:0000256" key="1">
    <source>
        <dbReference type="SAM" id="Coils"/>
    </source>
</evidence>
<evidence type="ECO:0000313" key="3">
    <source>
        <dbReference type="EMBL" id="OEH79892.1"/>
    </source>
</evidence>
<comment type="caution">
    <text evidence="3">The sequence shown here is derived from an EMBL/GenBank/DDBJ whole genome shotgun (WGS) entry which is preliminary data.</text>
</comment>
<evidence type="ECO:0000256" key="2">
    <source>
        <dbReference type="SAM" id="MobiDB-lite"/>
    </source>
</evidence>
<keyword evidence="1" id="KW-0175">Coiled coil</keyword>